<dbReference type="GO" id="GO:0015074">
    <property type="term" value="P:DNA integration"/>
    <property type="evidence" value="ECO:0007669"/>
    <property type="project" value="InterPro"/>
</dbReference>
<dbReference type="PROSITE" id="PS50994">
    <property type="entry name" value="INTEGRASE"/>
    <property type="match status" value="1"/>
</dbReference>
<evidence type="ECO:0000313" key="3">
    <source>
        <dbReference type="Proteomes" id="UP000777784"/>
    </source>
</evidence>
<accession>A0A948RUR4</accession>
<dbReference type="InterPro" id="IPR050900">
    <property type="entry name" value="Transposase_IS3/IS150/IS904"/>
</dbReference>
<dbReference type="Gene3D" id="3.30.420.10">
    <property type="entry name" value="Ribonuclease H-like superfamily/Ribonuclease H"/>
    <property type="match status" value="1"/>
</dbReference>
<organism evidence="2 3">
    <name type="scientific">Eiseniibacteriota bacterium</name>
    <dbReference type="NCBI Taxonomy" id="2212470"/>
    <lineage>
        <taxon>Bacteria</taxon>
        <taxon>Candidatus Eiseniibacteriota</taxon>
    </lineage>
</organism>
<dbReference type="GO" id="GO:0003676">
    <property type="term" value="F:nucleic acid binding"/>
    <property type="evidence" value="ECO:0007669"/>
    <property type="project" value="InterPro"/>
</dbReference>
<dbReference type="PANTHER" id="PTHR46889">
    <property type="entry name" value="TRANSPOSASE INSF FOR INSERTION SEQUENCE IS3B-RELATED"/>
    <property type="match status" value="1"/>
</dbReference>
<dbReference type="InterPro" id="IPR036397">
    <property type="entry name" value="RNaseH_sf"/>
</dbReference>
<dbReference type="Pfam" id="PF13683">
    <property type="entry name" value="rve_3"/>
    <property type="match status" value="1"/>
</dbReference>
<reference evidence="2" key="1">
    <citation type="submission" date="2021-05" db="EMBL/GenBank/DDBJ databases">
        <title>Energy efficiency and biological interactions define the core microbiome of deep oligotrophic groundwater.</title>
        <authorList>
            <person name="Mehrshad M."/>
            <person name="Lopez-Fernandez M."/>
            <person name="Bell E."/>
            <person name="Bernier-Latmani R."/>
            <person name="Bertilsson S."/>
            <person name="Dopson M."/>
        </authorList>
    </citation>
    <scope>NUCLEOTIDE SEQUENCE</scope>
    <source>
        <strain evidence="2">Modern_marine.mb.64</strain>
    </source>
</reference>
<feature type="domain" description="Integrase catalytic" evidence="1">
    <location>
        <begin position="158"/>
        <end position="343"/>
    </location>
</feature>
<name>A0A948RUR4_UNCEI</name>
<protein>
    <submittedName>
        <fullName evidence="2">DDE-type integrase/transposase/recombinase</fullName>
    </submittedName>
</protein>
<dbReference type="PANTHER" id="PTHR46889:SF4">
    <property type="entry name" value="TRANSPOSASE INSO FOR INSERTION SEQUENCE ELEMENT IS911B-RELATED"/>
    <property type="match status" value="1"/>
</dbReference>
<dbReference type="EMBL" id="JAHJDP010000057">
    <property type="protein sequence ID" value="MBU2691370.1"/>
    <property type="molecule type" value="Genomic_DNA"/>
</dbReference>
<dbReference type="AlphaFoldDB" id="A0A948RUR4"/>
<proteinExistence type="predicted"/>
<comment type="caution">
    <text evidence="2">The sequence shown here is derived from an EMBL/GenBank/DDBJ whole genome shotgun (WGS) entry which is preliminary data.</text>
</comment>
<dbReference type="InterPro" id="IPR012337">
    <property type="entry name" value="RNaseH-like_sf"/>
</dbReference>
<sequence>METSVEFILQPWHLLLAAFAGWVNREQQAIIEYLRAENQVLKAAHGKSRIKLNDNQRRRLAVKGKALGRRILKEIGTAFSPDTILRWHRMLIARKWDYAYCRQAHGRPRIRKVVVDLILRIARENPTWGARRITGSLKNLGYSLEKTTVGNILREHGIDPAPERKRQMTWATFLKAHWEVLAAIDFTTIEVWTKGGLVTYYLLFAIELSTRRVHFAGCTTNPHEEWIKQVGRNLTDPDDGFLPGPNDLIMDRDTKFCASFRLMLKEAQVKPVRLPPQSPNLNAYIERFMRSLKEECLYQMIFFGEGSVRRAVRQFLEHYHRERNHQGLDNRLIEPSESLNRRMGNVRCRERLGGILKYYYRDAA</sequence>
<dbReference type="Proteomes" id="UP000777784">
    <property type="component" value="Unassembled WGS sequence"/>
</dbReference>
<dbReference type="InterPro" id="IPR001584">
    <property type="entry name" value="Integrase_cat-core"/>
</dbReference>
<evidence type="ECO:0000259" key="1">
    <source>
        <dbReference type="PROSITE" id="PS50994"/>
    </source>
</evidence>
<dbReference type="SUPFAM" id="SSF53098">
    <property type="entry name" value="Ribonuclease H-like"/>
    <property type="match status" value="1"/>
</dbReference>
<gene>
    <name evidence="2" type="ORF">KJ970_10635</name>
</gene>
<evidence type="ECO:0000313" key="2">
    <source>
        <dbReference type="EMBL" id="MBU2691370.1"/>
    </source>
</evidence>